<evidence type="ECO:0000313" key="7">
    <source>
        <dbReference type="EMBL" id="TQL50172.1"/>
    </source>
</evidence>
<accession>A0A542YPY9</accession>
<feature type="domain" description="ABC1 atypical kinase-like" evidence="6">
    <location>
        <begin position="108"/>
        <end position="339"/>
    </location>
</feature>
<feature type="region of interest" description="Disordered" evidence="5">
    <location>
        <begin position="1"/>
        <end position="23"/>
    </location>
</feature>
<dbReference type="Proteomes" id="UP000319516">
    <property type="component" value="Unassembled WGS sequence"/>
</dbReference>
<proteinExistence type="inferred from homology"/>
<evidence type="ECO:0000256" key="5">
    <source>
        <dbReference type="SAM" id="MobiDB-lite"/>
    </source>
</evidence>
<dbReference type="GO" id="GO:0005524">
    <property type="term" value="F:ATP binding"/>
    <property type="evidence" value="ECO:0007669"/>
    <property type="project" value="UniProtKB-KW"/>
</dbReference>
<evidence type="ECO:0000313" key="8">
    <source>
        <dbReference type="Proteomes" id="UP000319516"/>
    </source>
</evidence>
<dbReference type="InterPro" id="IPR004147">
    <property type="entry name" value="ABC1_dom"/>
</dbReference>
<dbReference type="GO" id="GO:0016301">
    <property type="term" value="F:kinase activity"/>
    <property type="evidence" value="ECO:0007669"/>
    <property type="project" value="UniProtKB-KW"/>
</dbReference>
<evidence type="ECO:0000256" key="4">
    <source>
        <dbReference type="ARBA" id="ARBA00022840"/>
    </source>
</evidence>
<keyword evidence="2" id="KW-0808">Transferase</keyword>
<dbReference type="InterPro" id="IPR011009">
    <property type="entry name" value="Kinase-like_dom_sf"/>
</dbReference>
<dbReference type="InterPro" id="IPR034646">
    <property type="entry name" value="ADCK3_dom"/>
</dbReference>
<evidence type="ECO:0000256" key="2">
    <source>
        <dbReference type="ARBA" id="ARBA00022679"/>
    </source>
</evidence>
<dbReference type="CDD" id="cd13970">
    <property type="entry name" value="ABC1_ADCK3"/>
    <property type="match status" value="1"/>
</dbReference>
<organism evidence="7 8">
    <name type="scientific">Ornithinicoccus hortensis</name>
    <dbReference type="NCBI Taxonomy" id="82346"/>
    <lineage>
        <taxon>Bacteria</taxon>
        <taxon>Bacillati</taxon>
        <taxon>Actinomycetota</taxon>
        <taxon>Actinomycetes</taxon>
        <taxon>Micrococcales</taxon>
        <taxon>Intrasporangiaceae</taxon>
        <taxon>Ornithinicoccus</taxon>
    </lineage>
</organism>
<comment type="caution">
    <text evidence="7">The sequence shown here is derived from an EMBL/GenBank/DDBJ whole genome shotgun (WGS) entry which is preliminary data.</text>
</comment>
<sequence>MLGADRREEITVAEDPPPLPLSGAGRALRLARLPLGVAGRAAVGLGRRMGGASGESVTAELRQRTAEEVFAALGELKGGAMKVGQALSVFEAAVPDEMAGPYREALTRLQDQAPPMRHSQLGDVLAESLGEHWRERFREFDEDAAAAASIGQVHRAVWEDGTTVAVKVQYPGAGVALESDLRQLGRISRMIGPLLPGMDLSPVITELQERMVEELDYRREAWSQDAFAEAYADDPDVVVPRVLASGPRVVVSEWLDGVPLNQLIREQDRAGLDRVAERYISFLLGAPSRVGLLHADPHPGNFRLTPDGRLGVVDFGAVDRLPEGLPVPMGRLLAVALREEADTLVDGLRDEGFIRDAVDIDPVELLAFLEPFVAPCRVDRFSFTRDWLRSVTSEINDPRGTAFQVSLRLNLPPQYLLIHRVWLGGTAVLAQMGVDVATRAVVDRYLPGIDLPPLAR</sequence>
<dbReference type="RefSeq" id="WP_228393506.1">
    <property type="nucleotide sequence ID" value="NZ_BAAAIK010000004.1"/>
</dbReference>
<dbReference type="AlphaFoldDB" id="A0A542YPY9"/>
<keyword evidence="3" id="KW-0547">Nucleotide-binding</keyword>
<reference evidence="7 8" key="1">
    <citation type="submission" date="2019-06" db="EMBL/GenBank/DDBJ databases">
        <title>Sequencing the genomes of 1000 actinobacteria strains.</title>
        <authorList>
            <person name="Klenk H.-P."/>
        </authorList>
    </citation>
    <scope>NUCLEOTIDE SEQUENCE [LARGE SCALE GENOMIC DNA]</scope>
    <source>
        <strain evidence="7 8">DSM 12335</strain>
    </source>
</reference>
<dbReference type="PANTHER" id="PTHR43851:SF3">
    <property type="entry name" value="COENZYME Q8"/>
    <property type="match status" value="1"/>
</dbReference>
<keyword evidence="4" id="KW-0067">ATP-binding</keyword>
<keyword evidence="7" id="KW-0830">Ubiquinone</keyword>
<keyword evidence="7" id="KW-0418">Kinase</keyword>
<dbReference type="PANTHER" id="PTHR43851">
    <property type="match status" value="1"/>
</dbReference>
<dbReference type="InterPro" id="IPR051409">
    <property type="entry name" value="Atypical_kinase_ADCK"/>
</dbReference>
<gene>
    <name evidence="7" type="ORF">FB467_1275</name>
</gene>
<keyword evidence="8" id="KW-1185">Reference proteome</keyword>
<feature type="compositionally biased region" description="Basic and acidic residues" evidence="5">
    <location>
        <begin position="1"/>
        <end position="10"/>
    </location>
</feature>
<protein>
    <submittedName>
        <fullName evidence="7">Putative unusual protein kinase regulating ubiquinone biosynthesis (AarF/ABC1/UbiB family)</fullName>
    </submittedName>
</protein>
<dbReference type="Pfam" id="PF03109">
    <property type="entry name" value="ABC1"/>
    <property type="match status" value="1"/>
</dbReference>
<name>A0A542YPY9_9MICO</name>
<dbReference type="SUPFAM" id="SSF56112">
    <property type="entry name" value="Protein kinase-like (PK-like)"/>
    <property type="match status" value="1"/>
</dbReference>
<dbReference type="EMBL" id="VFOP01000001">
    <property type="protein sequence ID" value="TQL50172.1"/>
    <property type="molecule type" value="Genomic_DNA"/>
</dbReference>
<comment type="similarity">
    <text evidence="1">Belongs to the protein kinase superfamily. ADCK protein kinase family.</text>
</comment>
<evidence type="ECO:0000256" key="1">
    <source>
        <dbReference type="ARBA" id="ARBA00009670"/>
    </source>
</evidence>
<evidence type="ECO:0000256" key="3">
    <source>
        <dbReference type="ARBA" id="ARBA00022741"/>
    </source>
</evidence>
<evidence type="ECO:0000259" key="6">
    <source>
        <dbReference type="Pfam" id="PF03109"/>
    </source>
</evidence>